<dbReference type="AlphaFoldDB" id="A0A4C1WGA2"/>
<gene>
    <name evidence="1" type="ORF">EVAR_30126_1</name>
</gene>
<reference evidence="1 2" key="1">
    <citation type="journal article" date="2019" name="Commun. Biol.">
        <title>The bagworm genome reveals a unique fibroin gene that provides high tensile strength.</title>
        <authorList>
            <person name="Kono N."/>
            <person name="Nakamura H."/>
            <person name="Ohtoshi R."/>
            <person name="Tomita M."/>
            <person name="Numata K."/>
            <person name="Arakawa K."/>
        </authorList>
    </citation>
    <scope>NUCLEOTIDE SEQUENCE [LARGE SCALE GENOMIC DNA]</scope>
</reference>
<proteinExistence type="predicted"/>
<dbReference type="EMBL" id="BGZK01000565">
    <property type="protein sequence ID" value="GBP50418.1"/>
    <property type="molecule type" value="Genomic_DNA"/>
</dbReference>
<accession>A0A4C1WGA2</accession>
<dbReference type="Proteomes" id="UP000299102">
    <property type="component" value="Unassembled WGS sequence"/>
</dbReference>
<sequence length="162" mass="18113">MSLVCCTKPNNIDDTRHSRQDTRTRIEPRHASLISRWTRPRRAPAACGHGWTLITTLGARQGPSRHRRCAGGDASAPRPPHLEAAAAPLQHFLLYLFAPCTHTGVSTDAADGFLGFAVRRREFVLSESLYSGLLSSTLKTFYFCWTHRDFHDRKTPGNASRN</sequence>
<organism evidence="1 2">
    <name type="scientific">Eumeta variegata</name>
    <name type="common">Bagworm moth</name>
    <name type="synonym">Eumeta japonica</name>
    <dbReference type="NCBI Taxonomy" id="151549"/>
    <lineage>
        <taxon>Eukaryota</taxon>
        <taxon>Metazoa</taxon>
        <taxon>Ecdysozoa</taxon>
        <taxon>Arthropoda</taxon>
        <taxon>Hexapoda</taxon>
        <taxon>Insecta</taxon>
        <taxon>Pterygota</taxon>
        <taxon>Neoptera</taxon>
        <taxon>Endopterygota</taxon>
        <taxon>Lepidoptera</taxon>
        <taxon>Glossata</taxon>
        <taxon>Ditrysia</taxon>
        <taxon>Tineoidea</taxon>
        <taxon>Psychidae</taxon>
        <taxon>Oiketicinae</taxon>
        <taxon>Eumeta</taxon>
    </lineage>
</organism>
<comment type="caution">
    <text evidence="1">The sequence shown here is derived from an EMBL/GenBank/DDBJ whole genome shotgun (WGS) entry which is preliminary data.</text>
</comment>
<name>A0A4C1WGA2_EUMVA</name>
<keyword evidence="2" id="KW-1185">Reference proteome</keyword>
<evidence type="ECO:0000313" key="2">
    <source>
        <dbReference type="Proteomes" id="UP000299102"/>
    </source>
</evidence>
<evidence type="ECO:0000313" key="1">
    <source>
        <dbReference type="EMBL" id="GBP50418.1"/>
    </source>
</evidence>
<protein>
    <submittedName>
        <fullName evidence="1">Uncharacterized protein</fullName>
    </submittedName>
</protein>